<evidence type="ECO:0000313" key="3">
    <source>
        <dbReference type="EMBL" id="CAL5974518.1"/>
    </source>
</evidence>
<keyword evidence="1" id="KW-1133">Transmembrane helix</keyword>
<reference evidence="3 4" key="2">
    <citation type="submission" date="2024-07" db="EMBL/GenBank/DDBJ databases">
        <authorList>
            <person name="Akdeniz Z."/>
        </authorList>
    </citation>
    <scope>NUCLEOTIDE SEQUENCE [LARGE SCALE GENOMIC DNA]</scope>
</reference>
<keyword evidence="1" id="KW-0812">Transmembrane</keyword>
<protein>
    <submittedName>
        <fullName evidence="3">Hypothetical_protein</fullName>
    </submittedName>
</protein>
<dbReference type="AlphaFoldDB" id="A0AA86P3I4"/>
<keyword evidence="1" id="KW-0472">Membrane</keyword>
<keyword evidence="4" id="KW-1185">Reference proteome</keyword>
<name>A0AA86P3I4_9EUKA</name>
<feature type="transmembrane region" description="Helical" evidence="1">
    <location>
        <begin position="827"/>
        <end position="849"/>
    </location>
</feature>
<organism evidence="2">
    <name type="scientific">Hexamita inflata</name>
    <dbReference type="NCBI Taxonomy" id="28002"/>
    <lineage>
        <taxon>Eukaryota</taxon>
        <taxon>Metamonada</taxon>
        <taxon>Diplomonadida</taxon>
        <taxon>Hexamitidae</taxon>
        <taxon>Hexamitinae</taxon>
        <taxon>Hexamita</taxon>
    </lineage>
</organism>
<reference evidence="2" key="1">
    <citation type="submission" date="2023-06" db="EMBL/GenBank/DDBJ databases">
        <authorList>
            <person name="Kurt Z."/>
        </authorList>
    </citation>
    <scope>NUCLEOTIDE SEQUENCE</scope>
</reference>
<evidence type="ECO:0000313" key="2">
    <source>
        <dbReference type="EMBL" id="CAI9930615.1"/>
    </source>
</evidence>
<evidence type="ECO:0000256" key="1">
    <source>
        <dbReference type="SAM" id="Phobius"/>
    </source>
</evidence>
<dbReference type="Proteomes" id="UP001642409">
    <property type="component" value="Unassembled WGS sequence"/>
</dbReference>
<gene>
    <name evidence="2" type="ORF">HINF_LOCUS18260</name>
    <name evidence="3" type="ORF">HINF_LOCUS2893</name>
</gene>
<dbReference type="EMBL" id="CATOUU010000464">
    <property type="protein sequence ID" value="CAI9930615.1"/>
    <property type="molecule type" value="Genomic_DNA"/>
</dbReference>
<dbReference type="EMBL" id="CAXDID020000005">
    <property type="protein sequence ID" value="CAL5974518.1"/>
    <property type="molecule type" value="Genomic_DNA"/>
</dbReference>
<accession>A0AA86P3I4</accession>
<evidence type="ECO:0000313" key="4">
    <source>
        <dbReference type="Proteomes" id="UP001642409"/>
    </source>
</evidence>
<comment type="caution">
    <text evidence="2">The sequence shown here is derived from an EMBL/GenBank/DDBJ whole genome shotgun (WGS) entry which is preliminary data.</text>
</comment>
<sequence>MNMVGQYCTSDNQCVTNACYRLILTYDTYCADQIISCSSGYVQAIQNQQNNKAICVIDDGQPCSTEGYNDSCFSGQCSPVKNNLLVLRCIKITDKSFCNYCQASSYMTKCVLNTSTNKAMCLGYSGANCTDDNSCDNQCIPSKTGTKICSVPCDPLCDMSLCRSEVTGLHPTCSKDPGQTCDPNNKTQCDFNCIEVTAINSGNFVCSSQAAKCSITYIPILVVDVIKCVPNDGVKCMSNSDCESNICYPVVQTSISRCSHNPISCTEPGYISALDSALSPVCVKQLGELCLQNGECLTNVCIYTDANNGENRCAVEITCGANEVKVYKNNQMSVCLKAGGEICTQGSQTCAYGCYEYRPESSSRCAASYEPICDSTRVGLIKKSDNDAGCYLLPGQNCSQKPVEDCSFACLLDVDANQLKCSSLMPTCSQDQTALIHSNQVICKQNDNQQCSSNSECLSNICYPVVQTSISRCSHNPISCTEPGYISALDSALSPVCVKQLGELCLQNGECLTNVCIYTDANNGENRCAVEITCGANEVKIYKNNQLSVCLKAGGEICTQGSQTCAYGCYEYRPESSSKCAASYEPICDSTRVGLIKKSDNDAGCYLLPGQNCSQKPVEDCSFACLLDVDANQHKCSSSMPTCTSEYTPVISQNIITCKLNHNEICSSSSECLSGACYPVVQLTTTRCSPSQITCHQGQSASLSSQIPVCALNTGELCTSNQNCFSQLCIQVKNDPNQLRCAQTASVSTCFSCGPSKICVNDLNFNGQCLNVNGYIGCTQDSCANSCMQFESDSVCSIQCTGCDQQKCKAEATGEHPKCPPNITGGGITGIVVGIFVFVFFWIFIICIAKRRKSKDQKRENPRSSGITRLQLVKIE</sequence>
<proteinExistence type="predicted"/>